<keyword evidence="2" id="KW-0812">Transmembrane</keyword>
<evidence type="ECO:0000313" key="4">
    <source>
        <dbReference type="Proteomes" id="UP000061432"/>
    </source>
</evidence>
<dbReference type="Proteomes" id="UP000061432">
    <property type="component" value="Chromosome"/>
</dbReference>
<dbReference type="PATRIC" id="fig|270351.10.peg.2643"/>
<evidence type="ECO:0000256" key="1">
    <source>
        <dbReference type="SAM" id="MobiDB-lite"/>
    </source>
</evidence>
<reference evidence="4" key="2">
    <citation type="submission" date="2015-01" db="EMBL/GenBank/DDBJ databases">
        <title>Complete genome sequence of Methylobacterium aquaticum strain 22A.</title>
        <authorList>
            <person name="Tani A."/>
            <person name="Ogura Y."/>
            <person name="Hayashi T."/>
        </authorList>
    </citation>
    <scope>NUCLEOTIDE SEQUENCE [LARGE SCALE GENOMIC DNA]</scope>
    <source>
        <strain evidence="4">MA-22A</strain>
    </source>
</reference>
<accession>A0A0C6FLA9</accession>
<keyword evidence="2" id="KW-0472">Membrane</keyword>
<evidence type="ECO:0000313" key="3">
    <source>
        <dbReference type="EMBL" id="BAQ45954.1"/>
    </source>
</evidence>
<feature type="transmembrane region" description="Helical" evidence="2">
    <location>
        <begin position="118"/>
        <end position="140"/>
    </location>
</feature>
<sequence>MWPGSLAPGTGRAQGIRRYGRRLCPDTRFAPRPEDAAWSIGRGSVADSTLRTRPTTTARSNLLQVGQSRDTRTMSCRRQPDVDPAASFAEAPSSCRKWRRCPRERPGSANDNGGCTSAWVLGLGAALGTLIVSGLLLTLAS</sequence>
<proteinExistence type="predicted"/>
<protein>
    <submittedName>
        <fullName evidence="3">Uncharacterized protein</fullName>
    </submittedName>
</protein>
<feature type="compositionally biased region" description="Polar residues" evidence="1">
    <location>
        <begin position="64"/>
        <end position="76"/>
    </location>
</feature>
<feature type="region of interest" description="Disordered" evidence="1">
    <location>
        <begin position="64"/>
        <end position="88"/>
    </location>
</feature>
<dbReference type="EMBL" id="AP014704">
    <property type="protein sequence ID" value="BAQ45954.1"/>
    <property type="molecule type" value="Genomic_DNA"/>
</dbReference>
<organism evidence="3 4">
    <name type="scientific">Methylobacterium aquaticum</name>
    <dbReference type="NCBI Taxonomy" id="270351"/>
    <lineage>
        <taxon>Bacteria</taxon>
        <taxon>Pseudomonadati</taxon>
        <taxon>Pseudomonadota</taxon>
        <taxon>Alphaproteobacteria</taxon>
        <taxon>Hyphomicrobiales</taxon>
        <taxon>Methylobacteriaceae</taxon>
        <taxon>Methylobacterium</taxon>
    </lineage>
</organism>
<name>A0A0C6FLA9_9HYPH</name>
<keyword evidence="2" id="KW-1133">Transmembrane helix</keyword>
<dbReference type="AlphaFoldDB" id="A0A0C6FLA9"/>
<dbReference type="KEGG" id="maqu:Maq22A_c13735"/>
<gene>
    <name evidence="3" type="ORF">Maq22A_c13735</name>
</gene>
<evidence type="ECO:0000256" key="2">
    <source>
        <dbReference type="SAM" id="Phobius"/>
    </source>
</evidence>
<reference evidence="3 4" key="1">
    <citation type="journal article" date="2015" name="Genome Announc.">
        <title>Complete Genome Sequence of Methylobacterium aquaticum Strain 22A, Isolated from Racomitrium japonicum Moss.</title>
        <authorList>
            <person name="Tani A."/>
            <person name="Ogura Y."/>
            <person name="Hayashi T."/>
            <person name="Kimbara K."/>
        </authorList>
    </citation>
    <scope>NUCLEOTIDE SEQUENCE [LARGE SCALE GENOMIC DNA]</scope>
    <source>
        <strain evidence="3 4">MA-22A</strain>
    </source>
</reference>